<sequence>MSRPSALQDSLQQALVDRSKDGFTVFRLDEPLPSSAPDFFSNNYLSLSTDQSVREIFLRSVQAAAPARLLGSTGSRLATGNSFESNAIEAAFKHFFRAPSALLMGSCFSANVAFLAAVPQKNDIIVYDELVHVSSREGARGSSCASYRFAHNSVASLKKCLLGVLQKHPQVSRGTSTVFVLLESLYSMEGDFCPLTEIVELVETVVPAGHGHIVVDEAHTSAICGPNGTGYVSCLGLNDRVHTQIHSFGKGWGLRGAVVLTSPIVREYLINFATSLMYSTAIPYTDIYALEACLSVVSSARGQELRQRLNCLSHYAREKLFISLKNVPETILAIDESDAAVAVSESCTLFSPIIPVYTPRARSLADYLLERGYAVSPLTYPVVKRPRIRISIHASNTEGQIDSFVNELLAWAERQERAFPLTGNTSSNAGVGELNVEERAKL</sequence>
<comment type="similarity">
    <text evidence="2">Belongs to the class-II pyridoxal-phosphate-dependent aminotransferase family. BioF subfamily.</text>
</comment>
<dbReference type="EMBL" id="JAGFBS010000004">
    <property type="protein sequence ID" value="KAG6379898.1"/>
    <property type="molecule type" value="Genomic_DNA"/>
</dbReference>
<dbReference type="InterPro" id="IPR015421">
    <property type="entry name" value="PyrdxlP-dep_Trfase_major"/>
</dbReference>
<proteinExistence type="inferred from homology"/>
<evidence type="ECO:0000256" key="3">
    <source>
        <dbReference type="ARBA" id="ARBA00022679"/>
    </source>
</evidence>
<evidence type="ECO:0000313" key="6">
    <source>
        <dbReference type="EMBL" id="KAG6379898.1"/>
    </source>
</evidence>
<evidence type="ECO:0000256" key="2">
    <source>
        <dbReference type="ARBA" id="ARBA00010008"/>
    </source>
</evidence>
<organism evidence="6 7">
    <name type="scientific">Boletus reticuloceps</name>
    <dbReference type="NCBI Taxonomy" id="495285"/>
    <lineage>
        <taxon>Eukaryota</taxon>
        <taxon>Fungi</taxon>
        <taxon>Dikarya</taxon>
        <taxon>Basidiomycota</taxon>
        <taxon>Agaricomycotina</taxon>
        <taxon>Agaricomycetes</taxon>
        <taxon>Agaricomycetidae</taxon>
        <taxon>Boletales</taxon>
        <taxon>Boletineae</taxon>
        <taxon>Boletaceae</taxon>
        <taxon>Boletoideae</taxon>
        <taxon>Boletus</taxon>
    </lineage>
</organism>
<dbReference type="InterPro" id="IPR004839">
    <property type="entry name" value="Aminotransferase_I/II_large"/>
</dbReference>
<evidence type="ECO:0000256" key="4">
    <source>
        <dbReference type="ARBA" id="ARBA00022898"/>
    </source>
</evidence>
<dbReference type="Pfam" id="PF00155">
    <property type="entry name" value="Aminotran_1_2"/>
    <property type="match status" value="1"/>
</dbReference>
<comment type="caution">
    <text evidence="6">The sequence shown here is derived from an EMBL/GenBank/DDBJ whole genome shotgun (WGS) entry which is preliminary data.</text>
</comment>
<dbReference type="Proteomes" id="UP000683000">
    <property type="component" value="Unassembled WGS sequence"/>
</dbReference>
<gene>
    <name evidence="6" type="ORF">JVT61DRAFT_10462</name>
</gene>
<comment type="cofactor">
    <cofactor evidence="1">
        <name>pyridoxal 5'-phosphate</name>
        <dbReference type="ChEBI" id="CHEBI:597326"/>
    </cofactor>
</comment>
<evidence type="ECO:0000256" key="1">
    <source>
        <dbReference type="ARBA" id="ARBA00001933"/>
    </source>
</evidence>
<dbReference type="InterPro" id="IPR015424">
    <property type="entry name" value="PyrdxlP-dep_Trfase"/>
</dbReference>
<dbReference type="GO" id="GO:0030170">
    <property type="term" value="F:pyridoxal phosphate binding"/>
    <property type="evidence" value="ECO:0007669"/>
    <property type="project" value="InterPro"/>
</dbReference>
<dbReference type="AlphaFoldDB" id="A0A8I3AC50"/>
<dbReference type="Gene3D" id="3.40.640.10">
    <property type="entry name" value="Type I PLP-dependent aspartate aminotransferase-like (Major domain)"/>
    <property type="match status" value="1"/>
</dbReference>
<name>A0A8I3AC50_9AGAM</name>
<dbReference type="InterPro" id="IPR050087">
    <property type="entry name" value="AON_synthase_class-II"/>
</dbReference>
<dbReference type="Gene3D" id="3.90.1150.10">
    <property type="entry name" value="Aspartate Aminotransferase, domain 1"/>
    <property type="match status" value="1"/>
</dbReference>
<dbReference type="GO" id="GO:0009102">
    <property type="term" value="P:biotin biosynthetic process"/>
    <property type="evidence" value="ECO:0007669"/>
    <property type="project" value="TreeGrafter"/>
</dbReference>
<dbReference type="PANTHER" id="PTHR13693">
    <property type="entry name" value="CLASS II AMINOTRANSFERASE/8-AMINO-7-OXONONANOATE SYNTHASE"/>
    <property type="match status" value="1"/>
</dbReference>
<dbReference type="OrthoDB" id="2382073at2759"/>
<evidence type="ECO:0000259" key="5">
    <source>
        <dbReference type="Pfam" id="PF00155"/>
    </source>
</evidence>
<keyword evidence="3" id="KW-0808">Transferase</keyword>
<dbReference type="PANTHER" id="PTHR13693:SF77">
    <property type="entry name" value="8-AMINO-7-OXONONANOATE SYNTHASE"/>
    <property type="match status" value="1"/>
</dbReference>
<dbReference type="SUPFAM" id="SSF53383">
    <property type="entry name" value="PLP-dependent transferases"/>
    <property type="match status" value="1"/>
</dbReference>
<feature type="domain" description="Aminotransferase class I/classII large" evidence="5">
    <location>
        <begin position="41"/>
        <end position="407"/>
    </location>
</feature>
<evidence type="ECO:0000313" key="7">
    <source>
        <dbReference type="Proteomes" id="UP000683000"/>
    </source>
</evidence>
<protein>
    <submittedName>
        <fullName evidence="6">8-amino-7-oxononanoate synthase</fullName>
    </submittedName>
</protein>
<dbReference type="GO" id="GO:0016740">
    <property type="term" value="F:transferase activity"/>
    <property type="evidence" value="ECO:0007669"/>
    <property type="project" value="UniProtKB-KW"/>
</dbReference>
<keyword evidence="4" id="KW-0663">Pyridoxal phosphate</keyword>
<reference evidence="6" key="1">
    <citation type="submission" date="2021-03" db="EMBL/GenBank/DDBJ databases">
        <title>Evolutionary innovations through gain and loss of genes in the ectomycorrhizal Boletales.</title>
        <authorList>
            <person name="Wu G."/>
            <person name="Miyauchi S."/>
            <person name="Morin E."/>
            <person name="Yang Z.-L."/>
            <person name="Xu J."/>
            <person name="Martin F.M."/>
        </authorList>
    </citation>
    <scope>NUCLEOTIDE SEQUENCE</scope>
    <source>
        <strain evidence="6">BR01</strain>
    </source>
</reference>
<dbReference type="InterPro" id="IPR015422">
    <property type="entry name" value="PyrdxlP-dep_Trfase_small"/>
</dbReference>
<accession>A0A8I3AC50</accession>
<keyword evidence="7" id="KW-1185">Reference proteome</keyword>